<feature type="region of interest" description="Disordered" evidence="5">
    <location>
        <begin position="743"/>
        <end position="763"/>
    </location>
</feature>
<dbReference type="InterPro" id="IPR055443">
    <property type="entry name" value="HEAT_ECM29"/>
</dbReference>
<feature type="region of interest" description="Disordered" evidence="5">
    <location>
        <begin position="1619"/>
        <end position="1641"/>
    </location>
</feature>
<evidence type="ECO:0000259" key="6">
    <source>
        <dbReference type="Pfam" id="PF13001"/>
    </source>
</evidence>
<dbReference type="SUPFAM" id="SSF48371">
    <property type="entry name" value="ARM repeat"/>
    <property type="match status" value="3"/>
</dbReference>
<dbReference type="Pfam" id="PF24492">
    <property type="entry name" value="HEAT_ECM29"/>
    <property type="match status" value="1"/>
</dbReference>
<comment type="caution">
    <text evidence="8">The sequence shown here is derived from an EMBL/GenBank/DDBJ whole genome shotgun (WGS) entry which is preliminary data.</text>
</comment>
<reference evidence="8 9" key="1">
    <citation type="journal article" date="2024" name="Nat. Commun.">
        <title>Phylogenomics reveals the evolutionary origins of lichenization in chlorophyte algae.</title>
        <authorList>
            <person name="Puginier C."/>
            <person name="Libourel C."/>
            <person name="Otte J."/>
            <person name="Skaloud P."/>
            <person name="Haon M."/>
            <person name="Grisel S."/>
            <person name="Petersen M."/>
            <person name="Berrin J.G."/>
            <person name="Delaux P.M."/>
            <person name="Dal Grande F."/>
            <person name="Keller J."/>
        </authorList>
    </citation>
    <scope>NUCLEOTIDE SEQUENCE [LARGE SCALE GENOMIC DNA]</scope>
    <source>
        <strain evidence="8 9">SAG 216-7</strain>
    </source>
</reference>
<evidence type="ECO:0000256" key="2">
    <source>
        <dbReference type="ARBA" id="ARBA00022490"/>
    </source>
</evidence>
<feature type="compositionally biased region" description="Low complexity" evidence="5">
    <location>
        <begin position="743"/>
        <end position="759"/>
    </location>
</feature>
<dbReference type="Proteomes" id="UP001491310">
    <property type="component" value="Unassembled WGS sequence"/>
</dbReference>
<sequence length="1759" mass="187450">MGSFEVEIASLDKVLTRLALTEEAQLEKVLSKLLPVVIDQLKSPHDQTRKKVLELLSHVNKRVKGHNEIHLPLEALLALYNAPASRPLVRNFALVYVEMAFERASSEERGALVGELLRGISGRSAQHQEMLLRMAAAGLSHLSSLPPAHKLGTEQEFAARYPFLAFLGDRQAFLDFVLKVLLYQPPALPRVVPPQAPGRPQRASGPSLDWLMNEPPDVAEALDERTLTNMKLGILNFTAAAGIAPGEVMLHYLVASVDPQDAVARRGEELSKKRCATDGMRPPVDLEDAALLRRMFLLFHGTSPSPQDANSERRIMPASPAVRARLVGLFSRSMPAASMFPDNLRTVFACVYDPSAQRLRQPGMEFAVWIFKHADAAPLQAAAPPLLRGLLHLLDDEELAGTDAAASALRGFTYQAIGQLAARAPALLRSDAAVAARFFGALSTERAGVRAALQEALSALATAHRGCSGEAAQEVEALLLKAVSAEEEAARPPKLQPGETVQEHTVVQYPEASAVVEYFRGRIPRLRSAADPSKPLAMPHKAFLSLVTFLRHCRKSAGTRKNIPTDALPEVYFGLLEHALVRDSPSELHAAALEAVLEVAAADPPAFAGHYRQRVTWLQGFLGHVDAAVRDLAGRLLGIVSMALSTEAVVSLLGSLLVPLANTEGKAARFEEVEGALSAAGYVLAQCLTGVPMVAEEELQKVAVAIYGVMRAPNADHAATAALAMGHAGVRVPLPLPSKPIPAGEIGASPSGASGPEAADTSAAPSKQGLLQALASMMADKDIKVATRAASAAGFLCNGDSSSEVLSGVLESLVKSSSIKSEALHFAVGEALCFTFGGLSVSADSVLYSDYQSLAEVQKAAEAAEAETISAAESMQVDGQQEACSVAPEREEVQEQILERILGQLIYDPTEGVRAAACVWLVSLCRFTGRQPRLLARLADIQEAFSSLLGDSSEIAQEMASQGLSVIYQLGNADVREKLLSSLMGTLQGGPRKRRAVKLTGESKVFEEGQLGEAPGGGSLATYRELCALATEMGQPDLLVRFMDLANHASAMASTRGAAYGFASIAKLAGEQLQPYIAVLVPKLYRYQYDPNPRVRDAMTHIWRALVDDPKQALDTHFAAVVRELLKDMGGRLWRNREAACAALADLLQGRRWPEVKDLLEEMWVMVLRASDDIKDSVRAAAGGALRTLRSVTLRLADPAATSPADAAAAIALMLPFLLQTGVGSSVKEVQALSLTTIAKMVQKAGPEHIRPQLARLVPAMLESLSGMEDARLNYVEQHAERIGLDSGRLENLRVAASKSSPMSDTLDLCARYADAPSLEALVPALCQLVKRGVGVNTRVGSARFVASLATRMGSDIRLHAATMLKALLGAARSERSTAVRRSYAQAAATVVKYAAEARAAKFVTEATALYTDPGDKEARQLAGLLLRELVRGASETFAAHAAAALPLAFVARQDEDADVAALWKEVWEEGTGSAAAAVRLYLPEIVPLICDGLPSQQWGRKSGSAKSVVSLIESGGTGALAAHAGTLGDQLMQELPGRLWEGKESVLEALGALVAAEPAAFKSPDAVVAALLGAVDRKKAAFQTAALAALQKVLAALSSDHLEQVAPPLLAIVDQHRTAPSTSTPKGDEKDEQASATKPAPLTETVQCMVAAWQHSGLPSVLAHGTRIADAILYALSPERSWAQQAKVLPLVQDSKEVKPFKHDVLVSLLPGVLDCTRESAIVSTKPTNEHGDRNKLGAMLRVGYCQVHTKTTPHISG</sequence>
<evidence type="ECO:0000313" key="8">
    <source>
        <dbReference type="EMBL" id="KAK9907964.1"/>
    </source>
</evidence>
<evidence type="ECO:0000256" key="1">
    <source>
        <dbReference type="ARBA" id="ARBA00004496"/>
    </source>
</evidence>
<evidence type="ECO:0000259" key="7">
    <source>
        <dbReference type="Pfam" id="PF24492"/>
    </source>
</evidence>
<evidence type="ECO:0000256" key="5">
    <source>
        <dbReference type="SAM" id="MobiDB-lite"/>
    </source>
</evidence>
<organism evidence="8 9">
    <name type="scientific">Coccomyxa subellipsoidea</name>
    <dbReference type="NCBI Taxonomy" id="248742"/>
    <lineage>
        <taxon>Eukaryota</taxon>
        <taxon>Viridiplantae</taxon>
        <taxon>Chlorophyta</taxon>
        <taxon>core chlorophytes</taxon>
        <taxon>Trebouxiophyceae</taxon>
        <taxon>Trebouxiophyceae incertae sedis</taxon>
        <taxon>Coccomyxaceae</taxon>
        <taxon>Coccomyxa</taxon>
    </lineage>
</organism>
<gene>
    <name evidence="8" type="ORF">WJX75_000662</name>
</gene>
<proteinExistence type="predicted"/>
<dbReference type="Pfam" id="PF13001">
    <property type="entry name" value="ECM29_N"/>
    <property type="match status" value="1"/>
</dbReference>
<dbReference type="InterPro" id="IPR016024">
    <property type="entry name" value="ARM-type_fold"/>
</dbReference>
<evidence type="ECO:0000256" key="3">
    <source>
        <dbReference type="ARBA" id="ARBA00022737"/>
    </source>
</evidence>
<feature type="domain" description="Proteasome adapter and scaffold protein ECM29 HEAT-repeat" evidence="7">
    <location>
        <begin position="1250"/>
        <end position="1411"/>
    </location>
</feature>
<protein>
    <recommendedName>
        <fullName evidence="10">ARM repeat-containing protein</fullName>
    </recommendedName>
</protein>
<keyword evidence="2" id="KW-0963">Cytoplasm</keyword>
<feature type="domain" description="Proteasome component Ecm29 N-terminal" evidence="6">
    <location>
        <begin position="11"/>
        <end position="487"/>
    </location>
</feature>
<dbReference type="InterPro" id="IPR011989">
    <property type="entry name" value="ARM-like"/>
</dbReference>
<comment type="subcellular location">
    <subcellularLocation>
        <location evidence="1">Cytoplasm</location>
    </subcellularLocation>
</comment>
<accession>A0ABR2YLV1</accession>
<keyword evidence="9" id="KW-1185">Reference proteome</keyword>
<dbReference type="InterPro" id="IPR024372">
    <property type="entry name" value="Ecm29_N"/>
</dbReference>
<keyword evidence="4" id="KW-0647">Proteasome</keyword>
<keyword evidence="3" id="KW-0677">Repeat</keyword>
<dbReference type="PANTHER" id="PTHR23346">
    <property type="entry name" value="TRANSLATIONAL ACTIVATOR GCN1-RELATED"/>
    <property type="match status" value="1"/>
</dbReference>
<evidence type="ECO:0000313" key="9">
    <source>
        <dbReference type="Proteomes" id="UP001491310"/>
    </source>
</evidence>
<dbReference type="PANTHER" id="PTHR23346:SF19">
    <property type="entry name" value="PROTEASOME ADAPTER AND SCAFFOLD PROTEIN ECM29"/>
    <property type="match status" value="1"/>
</dbReference>
<dbReference type="EMBL" id="JALJOT010000008">
    <property type="protein sequence ID" value="KAK9907964.1"/>
    <property type="molecule type" value="Genomic_DNA"/>
</dbReference>
<evidence type="ECO:0000256" key="4">
    <source>
        <dbReference type="ARBA" id="ARBA00022942"/>
    </source>
</evidence>
<dbReference type="Gene3D" id="1.25.10.10">
    <property type="entry name" value="Leucine-rich Repeat Variant"/>
    <property type="match status" value="2"/>
</dbReference>
<evidence type="ECO:0008006" key="10">
    <source>
        <dbReference type="Google" id="ProtNLM"/>
    </source>
</evidence>
<name>A0ABR2YLV1_9CHLO</name>